<organism evidence="2 3">
    <name type="scientific">Amphibacillus xylanus (strain ATCC 51415 / DSM 6626 / JCM 7361 / LMG 17667 / NBRC 15112 / Ep01)</name>
    <dbReference type="NCBI Taxonomy" id="698758"/>
    <lineage>
        <taxon>Bacteria</taxon>
        <taxon>Bacillati</taxon>
        <taxon>Bacillota</taxon>
        <taxon>Bacilli</taxon>
        <taxon>Bacillales</taxon>
        <taxon>Bacillaceae</taxon>
        <taxon>Amphibacillus</taxon>
    </lineage>
</organism>
<dbReference type="HOGENOM" id="CLU_206487_0_0_9"/>
<keyword evidence="1" id="KW-0812">Transmembrane</keyword>
<keyword evidence="1" id="KW-1133">Transmembrane helix</keyword>
<accession>K0J3Z6</accession>
<dbReference type="STRING" id="698758.AXY_17850"/>
<dbReference type="EMBL" id="AP012050">
    <property type="protein sequence ID" value="BAM47917.1"/>
    <property type="molecule type" value="Genomic_DNA"/>
</dbReference>
<gene>
    <name evidence="2" type="ordered locus">AXY_17850</name>
</gene>
<name>K0J3Z6_AMPXN</name>
<keyword evidence="1" id="KW-0472">Membrane</keyword>
<feature type="transmembrane region" description="Helical" evidence="1">
    <location>
        <begin position="31"/>
        <end position="50"/>
    </location>
</feature>
<feature type="transmembrane region" description="Helical" evidence="1">
    <location>
        <begin position="7"/>
        <end position="25"/>
    </location>
</feature>
<reference evidence="2 3" key="1">
    <citation type="submission" date="2011-01" db="EMBL/GenBank/DDBJ databases">
        <title>Whole genome sequence of Amphibacillus xylinus NBRC 15112.</title>
        <authorList>
            <person name="Nakazawa H."/>
            <person name="Katano Y."/>
            <person name="Nakamura S."/>
            <person name="Sasagawa M."/>
            <person name="Fukada J."/>
            <person name="Arai T."/>
            <person name="Sasakura N."/>
            <person name="Mochizuki D."/>
            <person name="Hosoyama A."/>
            <person name="Harada K."/>
            <person name="Horikawa H."/>
            <person name="Kato Y."/>
            <person name="Harada T."/>
            <person name="Sasaki K."/>
            <person name="Sekiguchi M."/>
            <person name="Hodoyama M."/>
            <person name="Nishiko R."/>
            <person name="Narita H."/>
            <person name="Hanamaki A."/>
            <person name="Hata C."/>
            <person name="Konno Y."/>
            <person name="Niimura Y."/>
            <person name="Yamazaki S."/>
            <person name="Fujita N."/>
        </authorList>
    </citation>
    <scope>NUCLEOTIDE SEQUENCE [LARGE SCALE GENOMIC DNA]</scope>
    <source>
        <strain evidence="3">ATCC 51415 / DSM 6626 / JCM 7361 / LMG 17667 / NBRC 15112 / Ep01</strain>
    </source>
</reference>
<proteinExistence type="predicted"/>
<protein>
    <submittedName>
        <fullName evidence="2">Uncharacterized protein</fullName>
    </submittedName>
</protein>
<evidence type="ECO:0000256" key="1">
    <source>
        <dbReference type="SAM" id="Phobius"/>
    </source>
</evidence>
<dbReference type="AlphaFoldDB" id="K0J3Z6"/>
<evidence type="ECO:0000313" key="2">
    <source>
        <dbReference type="EMBL" id="BAM47917.1"/>
    </source>
</evidence>
<dbReference type="Proteomes" id="UP000006294">
    <property type="component" value="Chromosome"/>
</dbReference>
<keyword evidence="3" id="KW-1185">Reference proteome</keyword>
<evidence type="ECO:0000313" key="3">
    <source>
        <dbReference type="Proteomes" id="UP000006294"/>
    </source>
</evidence>
<sequence length="59" mass="6810">MTQFVRLAIGLALFIFAVILNLFGLMRIAPILITLPLLFISIYLLLSFLLQRHTFRGFK</sequence>
<dbReference type="KEGG" id="axl:AXY_17850"/>